<evidence type="ECO:0000256" key="1">
    <source>
        <dbReference type="ARBA" id="ARBA00022553"/>
    </source>
</evidence>
<dbReference type="PROSITE" id="PS50110">
    <property type="entry name" value="RESPONSE_REGULATORY"/>
    <property type="match status" value="1"/>
</dbReference>
<dbReference type="PANTHER" id="PTHR44591:SF24">
    <property type="entry name" value="PROTEIN-GLUTAMATE METHYLESTERASE_PROTEIN-GLUTAMINE GLUTAMINASE 1"/>
    <property type="match status" value="1"/>
</dbReference>
<evidence type="ECO:0000256" key="2">
    <source>
        <dbReference type="PROSITE-ProRule" id="PRU00169"/>
    </source>
</evidence>
<dbReference type="InterPro" id="IPR050595">
    <property type="entry name" value="Bact_response_regulator"/>
</dbReference>
<dbReference type="Pfam" id="PF00072">
    <property type="entry name" value="Response_reg"/>
    <property type="match status" value="1"/>
</dbReference>
<dbReference type="SMART" id="SM00448">
    <property type="entry name" value="REC"/>
    <property type="match status" value="1"/>
</dbReference>
<dbReference type="OrthoDB" id="582170at2"/>
<organism evidence="4 5">
    <name type="scientific">Rhodovastum atsumiense</name>
    <dbReference type="NCBI Taxonomy" id="504468"/>
    <lineage>
        <taxon>Bacteria</taxon>
        <taxon>Pseudomonadati</taxon>
        <taxon>Pseudomonadota</taxon>
        <taxon>Alphaproteobacteria</taxon>
        <taxon>Acetobacterales</taxon>
        <taxon>Acetobacteraceae</taxon>
        <taxon>Rhodovastum</taxon>
    </lineage>
</organism>
<accession>A0A5M6ISL1</accession>
<dbReference type="Gene3D" id="3.40.50.2300">
    <property type="match status" value="1"/>
</dbReference>
<feature type="domain" description="Response regulatory" evidence="3">
    <location>
        <begin position="11"/>
        <end position="122"/>
    </location>
</feature>
<dbReference type="SUPFAM" id="SSF52172">
    <property type="entry name" value="CheY-like"/>
    <property type="match status" value="1"/>
</dbReference>
<evidence type="ECO:0000259" key="3">
    <source>
        <dbReference type="PROSITE" id="PS50110"/>
    </source>
</evidence>
<evidence type="ECO:0000313" key="5">
    <source>
        <dbReference type="Proteomes" id="UP000325255"/>
    </source>
</evidence>
<dbReference type="InterPro" id="IPR001789">
    <property type="entry name" value="Sig_transdc_resp-reg_receiver"/>
</dbReference>
<comment type="caution">
    <text evidence="4">The sequence shown here is derived from an EMBL/GenBank/DDBJ whole genome shotgun (WGS) entry which is preliminary data.</text>
</comment>
<dbReference type="RefSeq" id="WP_150041678.1">
    <property type="nucleotide sequence ID" value="NZ_OW485601.1"/>
</dbReference>
<keyword evidence="5" id="KW-1185">Reference proteome</keyword>
<keyword evidence="1 2" id="KW-0597">Phosphoprotein</keyword>
<dbReference type="GO" id="GO:0000160">
    <property type="term" value="P:phosphorelay signal transduction system"/>
    <property type="evidence" value="ECO:0007669"/>
    <property type="project" value="InterPro"/>
</dbReference>
<gene>
    <name evidence="4" type="ORF">F1189_15230</name>
</gene>
<dbReference type="AlphaFoldDB" id="A0A5M6ISL1"/>
<dbReference type="PANTHER" id="PTHR44591">
    <property type="entry name" value="STRESS RESPONSE REGULATOR PROTEIN 1"/>
    <property type="match status" value="1"/>
</dbReference>
<evidence type="ECO:0000313" key="4">
    <source>
        <dbReference type="EMBL" id="KAA5611300.1"/>
    </source>
</evidence>
<name>A0A5M6ISL1_9PROT</name>
<feature type="modified residue" description="4-aspartylphosphate" evidence="2">
    <location>
        <position position="61"/>
    </location>
</feature>
<sequence>MGESAAPGRLRVLLLEDETLIAMLAEDILIGLGCDVVGPVATVAAALRLVAAERIDAAVLDVNLGYGERGYPVADALAELGVPFAFVTGYGRDSIEARFHDRPWVQKPFGGEALAALLGTLTGRRMTLDGA</sequence>
<dbReference type="EMBL" id="VWPK01000022">
    <property type="protein sequence ID" value="KAA5611300.1"/>
    <property type="molecule type" value="Genomic_DNA"/>
</dbReference>
<proteinExistence type="predicted"/>
<dbReference type="InterPro" id="IPR011006">
    <property type="entry name" value="CheY-like_superfamily"/>
</dbReference>
<protein>
    <submittedName>
        <fullName evidence="4">Response regulator</fullName>
    </submittedName>
</protein>
<reference evidence="4 5" key="1">
    <citation type="submission" date="2019-09" db="EMBL/GenBank/DDBJ databases">
        <title>Genome sequence of Rhodovastum atsumiense, a diverse member of the Acetobacteraceae family of non-sulfur purple photosynthetic bacteria.</title>
        <authorList>
            <person name="Meyer T."/>
            <person name="Kyndt J."/>
        </authorList>
    </citation>
    <scope>NUCLEOTIDE SEQUENCE [LARGE SCALE GENOMIC DNA]</scope>
    <source>
        <strain evidence="4 5">DSM 21279</strain>
    </source>
</reference>
<dbReference type="Proteomes" id="UP000325255">
    <property type="component" value="Unassembled WGS sequence"/>
</dbReference>